<dbReference type="OrthoDB" id="9767044at2"/>
<reference evidence="2 3" key="1">
    <citation type="submission" date="2016-10" db="EMBL/GenBank/DDBJ databases">
        <authorList>
            <person name="de Groot N.N."/>
        </authorList>
    </citation>
    <scope>NUCLEOTIDE SEQUENCE [LARGE SCALE GENOMIC DNA]</scope>
    <source>
        <strain evidence="2 3">DSM 1736</strain>
    </source>
</reference>
<proteinExistence type="predicted"/>
<dbReference type="Pfam" id="PF00148">
    <property type="entry name" value="Oxidored_nitro"/>
    <property type="match status" value="1"/>
</dbReference>
<dbReference type="Gene3D" id="3.40.50.1980">
    <property type="entry name" value="Nitrogenase molybdenum iron protein domain"/>
    <property type="match status" value="3"/>
</dbReference>
<dbReference type="STRING" id="146817.SAMN04488502_1011023"/>
<dbReference type="SUPFAM" id="SSF53807">
    <property type="entry name" value="Helical backbone' metal receptor"/>
    <property type="match status" value="1"/>
</dbReference>
<evidence type="ECO:0000313" key="3">
    <source>
        <dbReference type="Proteomes" id="UP000214880"/>
    </source>
</evidence>
<evidence type="ECO:0000259" key="1">
    <source>
        <dbReference type="Pfam" id="PF00148"/>
    </source>
</evidence>
<dbReference type="InterPro" id="IPR000510">
    <property type="entry name" value="Nase/OxRdtase_comp1"/>
</dbReference>
<organism evidence="2 3">
    <name type="scientific">Dendrosporobacter quercicolus</name>
    <dbReference type="NCBI Taxonomy" id="146817"/>
    <lineage>
        <taxon>Bacteria</taxon>
        <taxon>Bacillati</taxon>
        <taxon>Bacillota</taxon>
        <taxon>Negativicutes</taxon>
        <taxon>Selenomonadales</taxon>
        <taxon>Sporomusaceae</taxon>
        <taxon>Dendrosporobacter</taxon>
    </lineage>
</organism>
<accession>A0A1G9NID9</accession>
<evidence type="ECO:0000313" key="2">
    <source>
        <dbReference type="EMBL" id="SDL86189.1"/>
    </source>
</evidence>
<dbReference type="Proteomes" id="UP000214880">
    <property type="component" value="Unassembled WGS sequence"/>
</dbReference>
<protein>
    <submittedName>
        <fullName evidence="2">Nitrogenase molybdenum-iron protein, alpha and beta chains</fullName>
    </submittedName>
</protein>
<dbReference type="InterPro" id="IPR052673">
    <property type="entry name" value="Ni-siroh_cyclase_CfbD"/>
</dbReference>
<gene>
    <name evidence="2" type="ORF">SAMN04488502_1011023</name>
</gene>
<dbReference type="GO" id="GO:0016491">
    <property type="term" value="F:oxidoreductase activity"/>
    <property type="evidence" value="ECO:0007669"/>
    <property type="project" value="InterPro"/>
</dbReference>
<feature type="domain" description="Nitrogenase/oxidoreductase component 1" evidence="1">
    <location>
        <begin position="32"/>
        <end position="415"/>
    </location>
</feature>
<name>A0A1G9NID9_9FIRM</name>
<dbReference type="AlphaFoldDB" id="A0A1G9NID9"/>
<keyword evidence="3" id="KW-1185">Reference proteome</keyword>
<sequence>MPDLSHLKRLSAVKSNVGVKFLTPSAFPGSHCPLHPALALAGNIKGLSSLVVGTPECATYSRIVLRNAQDRQGEQHWTYVLDASEVVFGCRKGLMDALQKMDRSGAKAVLLLATCVPDLIGEDIEGLVREAQPKLSMRLISVMMGHFKCNSFPSGSWKTLQAIGVLMEPRTVQPYVINVMGRSPDEKHIPLPSILRVLQQQGFSLRCLAPGASLEDFLAAPDAALNLVLTPFADPLATAMEQSFGIPAFRLHTVYDAAEIAALYAAIAKKLGLQWGNEFNREQLEALSLQEQARKRLNGCRFICTDIGPVRTMPLAAFLTAMGMEPVLLHLEEFWPDDKYWADALNALGYDPLVCHMVNSDADAPLLESLAPDLCLGDLNSVKGRIPCVPYLSDLYGLSGYDRTNSLLKKILHKLEQPSRSKEGGARHGIA</sequence>
<dbReference type="PANTHER" id="PTHR42846">
    <property type="entry name" value="NI-SIROHYDROCHLORIN A,C-DIAMIDE REDUCTIVE CYCLASE COMPLEX, COMPONENT CFBD"/>
    <property type="match status" value="1"/>
</dbReference>
<dbReference type="RefSeq" id="WP_092069115.1">
    <property type="nucleotide sequence ID" value="NZ_FNHB01000001.1"/>
</dbReference>
<dbReference type="PANTHER" id="PTHR42846:SF1">
    <property type="entry name" value="NI-SIROHYDROCHLORIN A,C-DIAMIDE REDUCTIVE CYCLASE COMPLEX, COMPONENT CFBD"/>
    <property type="match status" value="1"/>
</dbReference>
<dbReference type="EMBL" id="FNHB01000001">
    <property type="protein sequence ID" value="SDL86189.1"/>
    <property type="molecule type" value="Genomic_DNA"/>
</dbReference>